<feature type="compositionally biased region" description="Polar residues" evidence="2">
    <location>
        <begin position="30"/>
        <end position="50"/>
    </location>
</feature>
<dbReference type="HOGENOM" id="CLU_3118013_0_0_9"/>
<dbReference type="AlphaFoldDB" id="K1M5S2"/>
<feature type="region of interest" description="Disordered" evidence="2">
    <location>
        <begin position="29"/>
        <end position="50"/>
    </location>
</feature>
<dbReference type="STRING" id="883112.HMPREF9707_00540"/>
<feature type="signal peptide" evidence="3">
    <location>
        <begin position="1"/>
        <end position="34"/>
    </location>
</feature>
<dbReference type="EMBL" id="AGZE01000014">
    <property type="protein sequence ID" value="EKB57708.1"/>
    <property type="molecule type" value="Genomic_DNA"/>
</dbReference>
<sequence length="50" mass="5289">MDKQYRYTLRKTTLGLASVAIAAFLAGQAPTASASESDNSDQNSGLEIPE</sequence>
<evidence type="ECO:0000256" key="3">
    <source>
        <dbReference type="SAM" id="SignalP"/>
    </source>
</evidence>
<proteinExistence type="predicted"/>
<comment type="caution">
    <text evidence="5">The sequence shown here is derived from an EMBL/GenBank/DDBJ whole genome shotgun (WGS) entry which is preliminary data.</text>
</comment>
<name>K1M5S2_9LACT</name>
<dbReference type="PATRIC" id="fig|883112.3.peg.539"/>
<feature type="domain" description="YSIRK Gram-positive signal peptide" evidence="4">
    <location>
        <begin position="2"/>
        <end position="25"/>
    </location>
</feature>
<dbReference type="Proteomes" id="UP000005147">
    <property type="component" value="Unassembled WGS sequence"/>
</dbReference>
<protein>
    <submittedName>
        <fullName evidence="5">YSIRK family Gram-positive signal peptide</fullName>
    </submittedName>
</protein>
<keyword evidence="1 3" id="KW-0732">Signal</keyword>
<evidence type="ECO:0000259" key="4">
    <source>
        <dbReference type="Pfam" id="PF04650"/>
    </source>
</evidence>
<evidence type="ECO:0000313" key="6">
    <source>
        <dbReference type="Proteomes" id="UP000005147"/>
    </source>
</evidence>
<evidence type="ECO:0000313" key="5">
    <source>
        <dbReference type="EMBL" id="EKB57708.1"/>
    </source>
</evidence>
<gene>
    <name evidence="5" type="ORF">HMPREF9707_00540</name>
</gene>
<accession>K1M5S2</accession>
<organism evidence="5 6">
    <name type="scientific">Falseniella ignava CCUG 37419</name>
    <dbReference type="NCBI Taxonomy" id="883112"/>
    <lineage>
        <taxon>Bacteria</taxon>
        <taxon>Bacillati</taxon>
        <taxon>Bacillota</taxon>
        <taxon>Bacilli</taxon>
        <taxon>Lactobacillales</taxon>
        <taxon>Aerococcaceae</taxon>
        <taxon>Falseniella</taxon>
    </lineage>
</organism>
<reference evidence="5 6" key="1">
    <citation type="submission" date="2012-07" db="EMBL/GenBank/DDBJ databases">
        <title>The Genome Sequence of Facklamia ignava CCUG 37419.</title>
        <authorList>
            <consortium name="The Broad Institute Genome Sequencing Platform"/>
            <person name="Earl A."/>
            <person name="Ward D."/>
            <person name="Feldgarden M."/>
            <person name="Gevers D."/>
            <person name="Huys G."/>
            <person name="Walker B."/>
            <person name="Young S.K."/>
            <person name="Zeng Q."/>
            <person name="Gargeya S."/>
            <person name="Fitzgerald M."/>
            <person name="Haas B."/>
            <person name="Abouelleil A."/>
            <person name="Alvarado L."/>
            <person name="Arachchi H.M."/>
            <person name="Berlin A.M."/>
            <person name="Chapman S.B."/>
            <person name="Goldberg J."/>
            <person name="Griggs A."/>
            <person name="Gujja S."/>
            <person name="Hansen M."/>
            <person name="Howarth C."/>
            <person name="Imamovic A."/>
            <person name="Larimer J."/>
            <person name="McCowen C."/>
            <person name="Montmayeur A."/>
            <person name="Murphy C."/>
            <person name="Neiman D."/>
            <person name="Pearson M."/>
            <person name="Priest M."/>
            <person name="Roberts A."/>
            <person name="Saif S."/>
            <person name="Shea T."/>
            <person name="Sisk P."/>
            <person name="Sykes S."/>
            <person name="Wortman J."/>
            <person name="Nusbaum C."/>
            <person name="Birren B."/>
        </authorList>
    </citation>
    <scope>NUCLEOTIDE SEQUENCE [LARGE SCALE GENOMIC DNA]</scope>
    <source>
        <strain evidence="5 6">CCUG 37419</strain>
    </source>
</reference>
<dbReference type="RefSeq" id="WP_006701203.1">
    <property type="nucleotide sequence ID" value="NZ_JH932300.1"/>
</dbReference>
<keyword evidence="6" id="KW-1185">Reference proteome</keyword>
<dbReference type="InterPro" id="IPR005877">
    <property type="entry name" value="YSIRK_signal_dom"/>
</dbReference>
<evidence type="ECO:0000256" key="1">
    <source>
        <dbReference type="ARBA" id="ARBA00022729"/>
    </source>
</evidence>
<dbReference type="Pfam" id="PF04650">
    <property type="entry name" value="YSIRK_signal"/>
    <property type="match status" value="1"/>
</dbReference>
<evidence type="ECO:0000256" key="2">
    <source>
        <dbReference type="SAM" id="MobiDB-lite"/>
    </source>
</evidence>
<dbReference type="NCBIfam" id="TIGR01168">
    <property type="entry name" value="YSIRK_signal"/>
    <property type="match status" value="1"/>
</dbReference>
<feature type="chain" id="PRO_5003848250" evidence="3">
    <location>
        <begin position="35"/>
        <end position="50"/>
    </location>
</feature>